<reference evidence="3" key="1">
    <citation type="journal article" date="2023" name="Mol. Phylogenet. Evol.">
        <title>Genome-scale phylogeny and comparative genomics of the fungal order Sordariales.</title>
        <authorList>
            <person name="Hensen N."/>
            <person name="Bonometti L."/>
            <person name="Westerberg I."/>
            <person name="Brannstrom I.O."/>
            <person name="Guillou S."/>
            <person name="Cros-Aarteil S."/>
            <person name="Calhoun S."/>
            <person name="Haridas S."/>
            <person name="Kuo A."/>
            <person name="Mondo S."/>
            <person name="Pangilinan J."/>
            <person name="Riley R."/>
            <person name="LaButti K."/>
            <person name="Andreopoulos B."/>
            <person name="Lipzen A."/>
            <person name="Chen C."/>
            <person name="Yan M."/>
            <person name="Daum C."/>
            <person name="Ng V."/>
            <person name="Clum A."/>
            <person name="Steindorff A."/>
            <person name="Ohm R.A."/>
            <person name="Martin F."/>
            <person name="Silar P."/>
            <person name="Natvig D.O."/>
            <person name="Lalanne C."/>
            <person name="Gautier V."/>
            <person name="Ament-Velasquez S.L."/>
            <person name="Kruys A."/>
            <person name="Hutchinson M.I."/>
            <person name="Powell A.J."/>
            <person name="Barry K."/>
            <person name="Miller A.N."/>
            <person name="Grigoriev I.V."/>
            <person name="Debuchy R."/>
            <person name="Gladieux P."/>
            <person name="Hiltunen Thoren M."/>
            <person name="Johannesson H."/>
        </authorList>
    </citation>
    <scope>NUCLEOTIDE SEQUENCE</scope>
    <source>
        <strain evidence="3">SMH4131-1</strain>
    </source>
</reference>
<feature type="signal peptide" evidence="2">
    <location>
        <begin position="1"/>
        <end position="25"/>
    </location>
</feature>
<evidence type="ECO:0000256" key="1">
    <source>
        <dbReference type="SAM" id="MobiDB-lite"/>
    </source>
</evidence>
<feature type="compositionally biased region" description="Polar residues" evidence="1">
    <location>
        <begin position="119"/>
        <end position="138"/>
    </location>
</feature>
<dbReference type="EMBL" id="JAUEPO010000001">
    <property type="protein sequence ID" value="KAK3335357.1"/>
    <property type="molecule type" value="Genomic_DNA"/>
</dbReference>
<accession>A0AAE0MK16</accession>
<keyword evidence="4" id="KW-1185">Reference proteome</keyword>
<dbReference type="AlphaFoldDB" id="A0AAE0MK16"/>
<protein>
    <submittedName>
        <fullName evidence="3">Uncharacterized protein</fullName>
    </submittedName>
</protein>
<feature type="region of interest" description="Disordered" evidence="1">
    <location>
        <begin position="108"/>
        <end position="138"/>
    </location>
</feature>
<sequence length="138" mass="15364">MVTKWSWLLCRLVVLCCLVYLSVQGIDTPFIMHARSHSSMLGSGVRSIHCHVYVYQVGISVFHSRDKNTDKTIAINLSKSFHCKPNQIFSFTKFGSLLSNLSDTVPDDCPVSKTKPEQAASQTKPSLNNSLVQSQTET</sequence>
<comment type="caution">
    <text evidence="3">The sequence shown here is derived from an EMBL/GenBank/DDBJ whole genome shotgun (WGS) entry which is preliminary data.</text>
</comment>
<organism evidence="3 4">
    <name type="scientific">Cercophora scortea</name>
    <dbReference type="NCBI Taxonomy" id="314031"/>
    <lineage>
        <taxon>Eukaryota</taxon>
        <taxon>Fungi</taxon>
        <taxon>Dikarya</taxon>
        <taxon>Ascomycota</taxon>
        <taxon>Pezizomycotina</taxon>
        <taxon>Sordariomycetes</taxon>
        <taxon>Sordariomycetidae</taxon>
        <taxon>Sordariales</taxon>
        <taxon>Lasiosphaeriaceae</taxon>
        <taxon>Cercophora</taxon>
    </lineage>
</organism>
<dbReference type="Proteomes" id="UP001286456">
    <property type="component" value="Unassembled WGS sequence"/>
</dbReference>
<keyword evidence="2" id="KW-0732">Signal</keyword>
<gene>
    <name evidence="3" type="ORF">B0T19DRAFT_406193</name>
</gene>
<feature type="chain" id="PRO_5042234106" evidence="2">
    <location>
        <begin position="26"/>
        <end position="138"/>
    </location>
</feature>
<evidence type="ECO:0000313" key="4">
    <source>
        <dbReference type="Proteomes" id="UP001286456"/>
    </source>
</evidence>
<evidence type="ECO:0000313" key="3">
    <source>
        <dbReference type="EMBL" id="KAK3335357.1"/>
    </source>
</evidence>
<evidence type="ECO:0000256" key="2">
    <source>
        <dbReference type="SAM" id="SignalP"/>
    </source>
</evidence>
<reference evidence="3" key="2">
    <citation type="submission" date="2023-06" db="EMBL/GenBank/DDBJ databases">
        <authorList>
            <consortium name="Lawrence Berkeley National Laboratory"/>
            <person name="Haridas S."/>
            <person name="Hensen N."/>
            <person name="Bonometti L."/>
            <person name="Westerberg I."/>
            <person name="Brannstrom I.O."/>
            <person name="Guillou S."/>
            <person name="Cros-Aarteil S."/>
            <person name="Calhoun S."/>
            <person name="Kuo A."/>
            <person name="Mondo S."/>
            <person name="Pangilinan J."/>
            <person name="Riley R."/>
            <person name="Labutti K."/>
            <person name="Andreopoulos B."/>
            <person name="Lipzen A."/>
            <person name="Chen C."/>
            <person name="Yanf M."/>
            <person name="Daum C."/>
            <person name="Ng V."/>
            <person name="Clum A."/>
            <person name="Steindorff A."/>
            <person name="Ohm R."/>
            <person name="Martin F."/>
            <person name="Silar P."/>
            <person name="Natvig D."/>
            <person name="Lalanne C."/>
            <person name="Gautier V."/>
            <person name="Ament-Velasquez S.L."/>
            <person name="Kruys A."/>
            <person name="Hutchinson M.I."/>
            <person name="Powell A.J."/>
            <person name="Barry K."/>
            <person name="Miller A.N."/>
            <person name="Grigoriev I.V."/>
            <person name="Debuchy R."/>
            <person name="Gladieux P."/>
            <person name="Thoren M.H."/>
            <person name="Johannesson H."/>
        </authorList>
    </citation>
    <scope>NUCLEOTIDE SEQUENCE</scope>
    <source>
        <strain evidence="3">SMH4131-1</strain>
    </source>
</reference>
<proteinExistence type="predicted"/>
<name>A0AAE0MK16_9PEZI</name>